<dbReference type="AlphaFoldDB" id="A0A371BJR1"/>
<evidence type="ECO:0000313" key="1">
    <source>
        <dbReference type="EMBL" id="RDV07815.1"/>
    </source>
</evidence>
<dbReference type="Proteomes" id="UP000263833">
    <property type="component" value="Unassembled WGS sequence"/>
</dbReference>
<keyword evidence="2" id="KW-1185">Reference proteome</keyword>
<evidence type="ECO:0000313" key="2">
    <source>
        <dbReference type="Proteomes" id="UP000263833"/>
    </source>
</evidence>
<organism evidence="1 2">
    <name type="scientific">Sphingorhabdus pulchriflava</name>
    <dbReference type="NCBI Taxonomy" id="2292257"/>
    <lineage>
        <taxon>Bacteria</taxon>
        <taxon>Pseudomonadati</taxon>
        <taxon>Pseudomonadota</taxon>
        <taxon>Alphaproteobacteria</taxon>
        <taxon>Sphingomonadales</taxon>
        <taxon>Sphingomonadaceae</taxon>
        <taxon>Sphingorhabdus</taxon>
    </lineage>
</organism>
<accession>A0A371BJR1</accession>
<name>A0A371BJR1_9SPHN</name>
<proteinExistence type="predicted"/>
<dbReference type="OrthoDB" id="7595787at2"/>
<protein>
    <submittedName>
        <fullName evidence="1">Uncharacterized protein</fullName>
    </submittedName>
</protein>
<gene>
    <name evidence="1" type="ORF">DXH95_03210</name>
</gene>
<sequence>MTEEQIKHMAERFLGWKLPDNFSPDAGISFTPEFNVEYMAKQGKPPMRHEPIGTNLLNYTQAEAMVRHMLEGLPS</sequence>
<comment type="caution">
    <text evidence="1">The sequence shown here is derived from an EMBL/GenBank/DDBJ whole genome shotgun (WGS) entry which is preliminary data.</text>
</comment>
<reference evidence="2" key="1">
    <citation type="submission" date="2018-08" db="EMBL/GenBank/DDBJ databases">
        <authorList>
            <person name="Kim S.-J."/>
            <person name="Jung G.-Y."/>
        </authorList>
    </citation>
    <scope>NUCLEOTIDE SEQUENCE [LARGE SCALE GENOMIC DNA]</scope>
    <source>
        <strain evidence="2">GY_G</strain>
    </source>
</reference>
<dbReference type="EMBL" id="QRGP01000001">
    <property type="protein sequence ID" value="RDV07815.1"/>
    <property type="molecule type" value="Genomic_DNA"/>
</dbReference>